<dbReference type="GO" id="GO:0003700">
    <property type="term" value="F:DNA-binding transcription factor activity"/>
    <property type="evidence" value="ECO:0007669"/>
    <property type="project" value="InterPro"/>
</dbReference>
<feature type="compositionally biased region" description="Basic and acidic residues" evidence="1">
    <location>
        <begin position="1"/>
        <end position="14"/>
    </location>
</feature>
<dbReference type="InterPro" id="IPR046347">
    <property type="entry name" value="bZIP_sf"/>
</dbReference>
<dbReference type="SUPFAM" id="SSF57959">
    <property type="entry name" value="Leucine zipper domain"/>
    <property type="match status" value="1"/>
</dbReference>
<name>A0A9P5L2D7_PENCR</name>
<evidence type="ECO:0000259" key="2">
    <source>
        <dbReference type="PROSITE" id="PS00036"/>
    </source>
</evidence>
<feature type="domain" description="BZIP" evidence="2">
    <location>
        <begin position="25"/>
        <end position="40"/>
    </location>
</feature>
<reference evidence="3" key="1">
    <citation type="submission" date="2020-02" db="EMBL/GenBank/DDBJ databases">
        <authorList>
            <person name="Lichtner F.J."/>
        </authorList>
    </citation>
    <scope>NUCLEOTIDE SEQUENCE</scope>
    <source>
        <strain evidence="3">G10</strain>
    </source>
</reference>
<comment type="caution">
    <text evidence="3">The sequence shown here is derived from an EMBL/GenBank/DDBJ whole genome shotgun (WGS) entry which is preliminary data.</text>
</comment>
<proteinExistence type="predicted"/>
<feature type="region of interest" description="Disordered" evidence="1">
    <location>
        <begin position="1"/>
        <end position="38"/>
    </location>
</feature>
<dbReference type="CDD" id="cd14688">
    <property type="entry name" value="bZIP_YAP"/>
    <property type="match status" value="1"/>
</dbReference>
<evidence type="ECO:0000313" key="3">
    <source>
        <dbReference type="EMBL" id="KAF7521297.1"/>
    </source>
</evidence>
<dbReference type="Proteomes" id="UP000701341">
    <property type="component" value="Unassembled WGS sequence"/>
</dbReference>
<dbReference type="EMBL" id="JAAOZQ010000064">
    <property type="protein sequence ID" value="KAF7521297.1"/>
    <property type="molecule type" value="Genomic_DNA"/>
</dbReference>
<dbReference type="InterPro" id="IPR052635">
    <property type="entry name" value="Sec_Metab_Biosynth_Reg"/>
</dbReference>
<organism evidence="3 4">
    <name type="scientific">Penicillium crustosum</name>
    <name type="common">Blue mold fungus</name>
    <dbReference type="NCBI Taxonomy" id="36656"/>
    <lineage>
        <taxon>Eukaryota</taxon>
        <taxon>Fungi</taxon>
        <taxon>Dikarya</taxon>
        <taxon>Ascomycota</taxon>
        <taxon>Pezizomycotina</taxon>
        <taxon>Eurotiomycetes</taxon>
        <taxon>Eurotiomycetidae</taxon>
        <taxon>Eurotiales</taxon>
        <taxon>Aspergillaceae</taxon>
        <taxon>Penicillium</taxon>
    </lineage>
</organism>
<dbReference type="Gene3D" id="1.20.5.170">
    <property type="match status" value="1"/>
</dbReference>
<dbReference type="PANTHER" id="PTHR39607:SF3">
    <property type="entry name" value="BZIP DOMAIN-CONTAINING PROTEIN"/>
    <property type="match status" value="1"/>
</dbReference>
<gene>
    <name evidence="3" type="ORF">PCG10_008398</name>
</gene>
<evidence type="ECO:0000256" key="1">
    <source>
        <dbReference type="SAM" id="MobiDB-lite"/>
    </source>
</evidence>
<dbReference type="PANTHER" id="PTHR39607">
    <property type="entry name" value="XANTHOCILLIN BIOSYNTHESIS CLUSTER TRANSCRIPTION FACTOR XANC-RELATED"/>
    <property type="match status" value="1"/>
</dbReference>
<sequence>MKMEEQSTSPKDEDILSQTQDPLERRRLQNRLSQRNHRRKIRERIAKLQERVIANELRAAAALNGWDQAYNSSLFQRSHSSSENELGFTSRDVSPLTPDQCTSFMPSYPQFSQSWPNDFNTFTQHVHPGDLSQFTGLSEASLISPITSPPTQSIHGMSPPSSSLNGDTYREMIGTTETLVPDSLSTSALNQPLYYVATEEALPQIIEVINTMSPQYKVIVLVPPESLASASMASFPSPTSPYDYGLYMLSS</sequence>
<evidence type="ECO:0000313" key="4">
    <source>
        <dbReference type="Proteomes" id="UP000701341"/>
    </source>
</evidence>
<dbReference type="PROSITE" id="PS00036">
    <property type="entry name" value="BZIP_BASIC"/>
    <property type="match status" value="1"/>
</dbReference>
<dbReference type="AlphaFoldDB" id="A0A9P5L2D7"/>
<protein>
    <recommendedName>
        <fullName evidence="2">BZIP domain-containing protein</fullName>
    </recommendedName>
</protein>
<dbReference type="InterPro" id="IPR004827">
    <property type="entry name" value="bZIP"/>
</dbReference>
<accession>A0A9P5L2D7</accession>
<keyword evidence="4" id="KW-1185">Reference proteome</keyword>